<dbReference type="Gene3D" id="3.30.460.40">
    <property type="match status" value="1"/>
</dbReference>
<dbReference type="EMBL" id="VLPK01000003">
    <property type="protein sequence ID" value="TSJ39709.1"/>
    <property type="molecule type" value="Genomic_DNA"/>
</dbReference>
<gene>
    <name evidence="2" type="ORF">FO440_18395</name>
</gene>
<feature type="compositionally biased region" description="Basic and acidic residues" evidence="1">
    <location>
        <begin position="167"/>
        <end position="181"/>
    </location>
</feature>
<dbReference type="InterPro" id="IPR018700">
    <property type="entry name" value="DUF2204"/>
</dbReference>
<dbReference type="AlphaFoldDB" id="A0A556MIM3"/>
<organism evidence="2 3">
    <name type="scientific">Mucilaginibacter corticis</name>
    <dbReference type="NCBI Taxonomy" id="2597670"/>
    <lineage>
        <taxon>Bacteria</taxon>
        <taxon>Pseudomonadati</taxon>
        <taxon>Bacteroidota</taxon>
        <taxon>Sphingobacteriia</taxon>
        <taxon>Sphingobacteriales</taxon>
        <taxon>Sphingobacteriaceae</taxon>
        <taxon>Mucilaginibacter</taxon>
    </lineage>
</organism>
<comment type="caution">
    <text evidence="2">The sequence shown here is derived from an EMBL/GenBank/DDBJ whole genome shotgun (WGS) entry which is preliminary data.</text>
</comment>
<dbReference type="OrthoDB" id="121150at2"/>
<dbReference type="SUPFAM" id="SSF81301">
    <property type="entry name" value="Nucleotidyltransferase"/>
    <property type="match status" value="1"/>
</dbReference>
<dbReference type="Proteomes" id="UP000318733">
    <property type="component" value="Unassembled WGS sequence"/>
</dbReference>
<evidence type="ECO:0000313" key="3">
    <source>
        <dbReference type="Proteomes" id="UP000318733"/>
    </source>
</evidence>
<dbReference type="RefSeq" id="WP_144249746.1">
    <property type="nucleotide sequence ID" value="NZ_VLPK01000003.1"/>
</dbReference>
<sequence>MDIFDEEIIKLFAALNDNNVLYIVVGGLAINLHGYDRFTGDVDVWLKDTSANRKNLRQAFVDCDMPDYPMLETMQFVPGWTDFHLNNSVRLDIMTDMKGIDNYSFDECLEMAATAELEDTIIPFLHISQLIDNKKAVDRPKDQLDVIALKRIQEMREQETDLENNIDNDHDEDRSYKGRKR</sequence>
<proteinExistence type="predicted"/>
<keyword evidence="3" id="KW-1185">Reference proteome</keyword>
<evidence type="ECO:0008006" key="4">
    <source>
        <dbReference type="Google" id="ProtNLM"/>
    </source>
</evidence>
<dbReference type="Pfam" id="PF09970">
    <property type="entry name" value="DUF2204"/>
    <property type="match status" value="1"/>
</dbReference>
<feature type="region of interest" description="Disordered" evidence="1">
    <location>
        <begin position="159"/>
        <end position="181"/>
    </location>
</feature>
<reference evidence="2 3" key="1">
    <citation type="submission" date="2019-07" db="EMBL/GenBank/DDBJ databases">
        <authorList>
            <person name="Huq M.A."/>
        </authorList>
    </citation>
    <scope>NUCLEOTIDE SEQUENCE [LARGE SCALE GENOMIC DNA]</scope>
    <source>
        <strain evidence="2 3">MAH-19</strain>
    </source>
</reference>
<evidence type="ECO:0000313" key="2">
    <source>
        <dbReference type="EMBL" id="TSJ39709.1"/>
    </source>
</evidence>
<dbReference type="InterPro" id="IPR043519">
    <property type="entry name" value="NT_sf"/>
</dbReference>
<name>A0A556MIM3_9SPHI</name>
<accession>A0A556MIM3</accession>
<evidence type="ECO:0000256" key="1">
    <source>
        <dbReference type="SAM" id="MobiDB-lite"/>
    </source>
</evidence>
<protein>
    <recommendedName>
        <fullName evidence="4">Nucleotidyltransferase family protein</fullName>
    </recommendedName>
</protein>